<gene>
    <name evidence="3" type="ORF">S01H1_46578</name>
</gene>
<name>X0W8V7_9ZZZZ</name>
<evidence type="ECO:0000313" key="3">
    <source>
        <dbReference type="EMBL" id="GAG09071.1"/>
    </source>
</evidence>
<sequence>MGIREIRDVLMWCTIINFGVLLFWFAMFALAGNWIYRYHSRWFPMSRDA</sequence>
<accession>X0W8V7</accession>
<evidence type="ECO:0000256" key="1">
    <source>
        <dbReference type="SAM" id="Phobius"/>
    </source>
</evidence>
<dbReference type="AlphaFoldDB" id="X0W8V7"/>
<dbReference type="InterPro" id="IPR049220">
    <property type="entry name" value="DUF6868"/>
</dbReference>
<reference evidence="3" key="1">
    <citation type="journal article" date="2014" name="Front. Microbiol.">
        <title>High frequency of phylogenetically diverse reductive dehalogenase-homologous genes in deep subseafloor sedimentary metagenomes.</title>
        <authorList>
            <person name="Kawai M."/>
            <person name="Futagami T."/>
            <person name="Toyoda A."/>
            <person name="Takaki Y."/>
            <person name="Nishi S."/>
            <person name="Hori S."/>
            <person name="Arai W."/>
            <person name="Tsubouchi T."/>
            <person name="Morono Y."/>
            <person name="Uchiyama I."/>
            <person name="Ito T."/>
            <person name="Fujiyama A."/>
            <person name="Inagaki F."/>
            <person name="Takami H."/>
        </authorList>
    </citation>
    <scope>NUCLEOTIDE SEQUENCE</scope>
    <source>
        <strain evidence="3">Expedition CK06-06</strain>
    </source>
</reference>
<feature type="non-terminal residue" evidence="3">
    <location>
        <position position="49"/>
    </location>
</feature>
<keyword evidence="1" id="KW-0812">Transmembrane</keyword>
<dbReference type="EMBL" id="BARS01029833">
    <property type="protein sequence ID" value="GAG09071.1"/>
    <property type="molecule type" value="Genomic_DNA"/>
</dbReference>
<proteinExistence type="predicted"/>
<feature type="domain" description="DUF6868" evidence="2">
    <location>
        <begin position="1"/>
        <end position="48"/>
    </location>
</feature>
<keyword evidence="1" id="KW-1133">Transmembrane helix</keyword>
<keyword evidence="1" id="KW-0472">Membrane</keyword>
<organism evidence="3">
    <name type="scientific">marine sediment metagenome</name>
    <dbReference type="NCBI Taxonomy" id="412755"/>
    <lineage>
        <taxon>unclassified sequences</taxon>
        <taxon>metagenomes</taxon>
        <taxon>ecological metagenomes</taxon>
    </lineage>
</organism>
<protein>
    <recommendedName>
        <fullName evidence="2">DUF6868 domain-containing protein</fullName>
    </recommendedName>
</protein>
<evidence type="ECO:0000259" key="2">
    <source>
        <dbReference type="Pfam" id="PF21742"/>
    </source>
</evidence>
<feature type="transmembrane region" description="Helical" evidence="1">
    <location>
        <begin position="12"/>
        <end position="36"/>
    </location>
</feature>
<comment type="caution">
    <text evidence="3">The sequence shown here is derived from an EMBL/GenBank/DDBJ whole genome shotgun (WGS) entry which is preliminary data.</text>
</comment>
<dbReference type="Pfam" id="PF21742">
    <property type="entry name" value="DUF6868"/>
    <property type="match status" value="1"/>
</dbReference>